<evidence type="ECO:0000256" key="2">
    <source>
        <dbReference type="SAM" id="Phobius"/>
    </source>
</evidence>
<evidence type="ECO:0000256" key="1">
    <source>
        <dbReference type="SAM" id="MobiDB-lite"/>
    </source>
</evidence>
<feature type="compositionally biased region" description="Basic and acidic residues" evidence="1">
    <location>
        <begin position="285"/>
        <end position="298"/>
    </location>
</feature>
<keyword evidence="2" id="KW-0472">Membrane</keyword>
<gene>
    <name evidence="3" type="ORF">I8U20_01705</name>
</gene>
<feature type="compositionally biased region" description="Basic and acidic residues" evidence="1">
    <location>
        <begin position="332"/>
        <end position="359"/>
    </location>
</feature>
<reference evidence="3 4" key="1">
    <citation type="submission" date="2020-12" db="EMBL/GenBank/DDBJ databases">
        <title>WGS of Thermoactinomyces spp.</title>
        <authorList>
            <person name="Cheng K."/>
        </authorList>
    </citation>
    <scope>NUCLEOTIDE SEQUENCE [LARGE SCALE GENOMIC DNA]</scope>
    <source>
        <strain evidence="4">CICC 10671\DSM 43846</strain>
    </source>
</reference>
<keyword evidence="4" id="KW-1185">Reference proteome</keyword>
<comment type="caution">
    <text evidence="3">The sequence shown here is derived from an EMBL/GenBank/DDBJ whole genome shotgun (WGS) entry which is preliminary data.</text>
</comment>
<proteinExistence type="predicted"/>
<dbReference type="EMBL" id="JAECVW010000001">
    <property type="protein sequence ID" value="MBH8594041.1"/>
    <property type="molecule type" value="Genomic_DNA"/>
</dbReference>
<protein>
    <submittedName>
        <fullName evidence="3">Anti-sigma factor</fullName>
    </submittedName>
</protein>
<dbReference type="Proteomes" id="UP000633619">
    <property type="component" value="Unassembled WGS sequence"/>
</dbReference>
<feature type="transmembrane region" description="Helical" evidence="2">
    <location>
        <begin position="60"/>
        <end position="80"/>
    </location>
</feature>
<feature type="region of interest" description="Disordered" evidence="1">
    <location>
        <begin position="327"/>
        <end position="371"/>
    </location>
</feature>
<accession>A0A8I1A9R0</accession>
<evidence type="ECO:0000313" key="4">
    <source>
        <dbReference type="Proteomes" id="UP000633619"/>
    </source>
</evidence>
<dbReference type="RefSeq" id="WP_181729199.1">
    <property type="nucleotide sequence ID" value="NZ_JACEIR010000001.1"/>
</dbReference>
<organism evidence="3 4">
    <name type="scientific">Thermoactinomyces intermedius</name>
    <dbReference type="NCBI Taxonomy" id="2024"/>
    <lineage>
        <taxon>Bacteria</taxon>
        <taxon>Bacillati</taxon>
        <taxon>Bacillota</taxon>
        <taxon>Bacilli</taxon>
        <taxon>Bacillales</taxon>
        <taxon>Thermoactinomycetaceae</taxon>
        <taxon>Thermoactinomyces</taxon>
    </lineage>
</organism>
<keyword evidence="2" id="KW-1133">Transmembrane helix</keyword>
<evidence type="ECO:0000313" key="3">
    <source>
        <dbReference type="EMBL" id="MBH8594041.1"/>
    </source>
</evidence>
<sequence length="371" mass="41554">MQSKKEYGFEELVLSLELGIDIEEPPASLREKILDNARSEAENEEKQEGQNKPKLDKCKIYLASAIVACILFLSSTLIVLSQNKQLKNELANARATIENQSQYASISELEKAFGTPVKKLKLTSLVSGAYGEAYITPNRVILSIEDLQKKSPDSVLQVWLETPSEKKMLGTITPLKNGKASFAASIDIEPIEIKSIFITEAEKETTKPSPTKIIESTEEQAQPMVAEEHLNNNSKDEENLTNNSSKQVADDTEKEKEKGSNNSDEKIKKDEIEQENNNRQNNIEQYKEPEDSPIKDKPQPPIEAPGSQGGWLASLTYKIQSTFNFLFGGFLDKGDDTEEKKNEDINNHGEEEEDKAKEDGNEDVETNEKQQ</sequence>
<keyword evidence="2" id="KW-0812">Transmembrane</keyword>
<feature type="compositionally biased region" description="Basic and acidic residues" evidence="1">
    <location>
        <begin position="248"/>
        <end position="271"/>
    </location>
</feature>
<dbReference type="AlphaFoldDB" id="A0A8I1A9R0"/>
<feature type="compositionally biased region" description="Low complexity" evidence="1">
    <location>
        <begin position="275"/>
        <end position="284"/>
    </location>
</feature>
<feature type="region of interest" description="Disordered" evidence="1">
    <location>
        <begin position="231"/>
        <end position="309"/>
    </location>
</feature>
<name>A0A8I1A9R0_THEIN</name>